<dbReference type="AlphaFoldDB" id="A0A4P7XMY1"/>
<organism evidence="4 5">
    <name type="scientific">Hydrocarboniclastica marina</name>
    <dbReference type="NCBI Taxonomy" id="2259620"/>
    <lineage>
        <taxon>Bacteria</taxon>
        <taxon>Pseudomonadati</taxon>
        <taxon>Pseudomonadota</taxon>
        <taxon>Gammaproteobacteria</taxon>
        <taxon>Alteromonadales</taxon>
        <taxon>Alteromonadaceae</taxon>
        <taxon>Hydrocarboniclastica</taxon>
    </lineage>
</organism>
<keyword evidence="2" id="KW-0472">Membrane</keyword>
<evidence type="ECO:0000313" key="4">
    <source>
        <dbReference type="EMBL" id="QCF28032.1"/>
    </source>
</evidence>
<feature type="transmembrane region" description="Helical" evidence="2">
    <location>
        <begin position="29"/>
        <end position="50"/>
    </location>
</feature>
<proteinExistence type="predicted"/>
<name>A0A4P7XMY1_9ALTE</name>
<evidence type="ECO:0000313" key="5">
    <source>
        <dbReference type="Proteomes" id="UP000298049"/>
    </source>
</evidence>
<feature type="transmembrane region" description="Helical" evidence="2">
    <location>
        <begin position="126"/>
        <end position="148"/>
    </location>
</feature>
<dbReference type="PANTHER" id="PTHR34967">
    <property type="entry name" value="OS02G0257200 PROTEIN"/>
    <property type="match status" value="1"/>
</dbReference>
<keyword evidence="2" id="KW-1133">Transmembrane helix</keyword>
<dbReference type="EMBL" id="CP031093">
    <property type="protein sequence ID" value="QCF28032.1"/>
    <property type="molecule type" value="Genomic_DNA"/>
</dbReference>
<feature type="domain" description="YrhK" evidence="3">
    <location>
        <begin position="27"/>
        <end position="80"/>
    </location>
</feature>
<evidence type="ECO:0000259" key="3">
    <source>
        <dbReference type="Pfam" id="PF14145"/>
    </source>
</evidence>
<dbReference type="OrthoDB" id="5519470at2"/>
<feature type="region of interest" description="Disordered" evidence="1">
    <location>
        <begin position="228"/>
        <end position="248"/>
    </location>
</feature>
<protein>
    <recommendedName>
        <fullName evidence="3">YrhK domain-containing protein</fullName>
    </recommendedName>
</protein>
<reference evidence="4 5" key="1">
    <citation type="submission" date="2018-07" db="EMBL/GenBank/DDBJ databases">
        <title>Marsedoiliclastica nanhaica gen. nov. sp. nov., a novel marine hydrocarbonoclastic bacterium isolated from an in-situ enriched hydrocarbon-degrading consortium in deep-sea sediment.</title>
        <authorList>
            <person name="Dong C."/>
            <person name="Ma T."/>
            <person name="Liu R."/>
            <person name="Shao Z."/>
        </authorList>
    </citation>
    <scope>NUCLEOTIDE SEQUENCE [LARGE SCALE GENOMIC DNA]</scope>
    <source>
        <strain evidence="5">soil36-7</strain>
    </source>
</reference>
<feature type="transmembrane region" description="Helical" evidence="2">
    <location>
        <begin position="101"/>
        <end position="120"/>
    </location>
</feature>
<accession>A0A4P7XMY1</accession>
<keyword evidence="5" id="KW-1185">Reference proteome</keyword>
<feature type="transmembrane region" description="Helical" evidence="2">
    <location>
        <begin position="196"/>
        <end position="218"/>
    </location>
</feature>
<evidence type="ECO:0000256" key="2">
    <source>
        <dbReference type="SAM" id="Phobius"/>
    </source>
</evidence>
<feature type="transmembrane region" description="Helical" evidence="2">
    <location>
        <begin position="56"/>
        <end position="81"/>
    </location>
</feature>
<dbReference type="PANTHER" id="PTHR34967:SF1">
    <property type="entry name" value="OS02G0257200 PROTEIN"/>
    <property type="match status" value="1"/>
</dbReference>
<feature type="transmembrane region" description="Helical" evidence="2">
    <location>
        <begin position="160"/>
        <end position="184"/>
    </location>
</feature>
<dbReference type="Proteomes" id="UP000298049">
    <property type="component" value="Chromosome"/>
</dbReference>
<sequence length="248" mass="26655">MPHQITNRKRNYDRAASIGRSFLSEGLNALAYVAGGLIFLIGSVFFLPAFEQYAAAGAWMFIVGSVLYLAVTCSDFVENILHFRHHPPRSRKAFFEFGSSALYLIGSLIFVIGSVLFLPSLELKSWGGGCFLVGSTIFVIAACINVTQITQAGSLATLQMLNITAICFVVGSVLFLVASVPYLWGGSGSIKTILLSYMGAQFVAGSFLFFTGGIVNAYRAYRVHQSHSSTGARKSGGERSSATATTTR</sequence>
<evidence type="ECO:0000256" key="1">
    <source>
        <dbReference type="SAM" id="MobiDB-lite"/>
    </source>
</evidence>
<dbReference type="KEGG" id="hmi:soil367_17765"/>
<dbReference type="Pfam" id="PF14145">
    <property type="entry name" value="YrhK"/>
    <property type="match status" value="2"/>
</dbReference>
<feature type="domain" description="YrhK" evidence="3">
    <location>
        <begin position="95"/>
        <end position="148"/>
    </location>
</feature>
<keyword evidence="2" id="KW-0812">Transmembrane</keyword>
<dbReference type="InterPro" id="IPR025424">
    <property type="entry name" value="YrhK_domain"/>
</dbReference>
<gene>
    <name evidence="4" type="ORF">soil367_17765</name>
</gene>